<sequence length="479" mass="53513">MPPEPSRRKHGRPPPTTTEADASQNHDNETGEPDVDEQDRPRKRGRPSSKPAPPAGRRDKLPPSQRVRRRKRVHRHNNDEVAELQNPGDMISKQKLWKKTTSRRSNRAKEGEGPQPTLTTRTGRKKRGQKSTEKSKDTEVHAETAGQEEGPQRGKPSKKPSRSRTKAPKPGRRDANSARQSGGASEVPEEESRPAKRRRSSQSQRADESTVLPPSPAKPYVHVASRVRRIRQSTIQEKWTPLGGASLAVAADMLQLGQQPILQRLDSTQQRRGHASSALHLVAGRIMRKMRKGLPFPPASMAPSAARGEADAGRETELDFEKVLDARQALERRLDPSLHAVELLRREKERLERELERDYQALKALEVSARAQAREQRSLLKKAHVLAPEAKPASQRNPEPRLMLNHQHGDSAITSPFTDIEDTELQALALQLGGHAESISTNLQQVEGIVPQLSRSKAMLQDVLQRYLDASQYEQVVLG</sequence>
<dbReference type="AlphaFoldDB" id="A0A8K0WRF5"/>
<protein>
    <submittedName>
        <fullName evidence="3">CENP-Q, a CENPA-CAD centromere complex subunit-domain-containing protein</fullName>
    </submittedName>
</protein>
<dbReference type="InterPro" id="IPR025212">
    <property type="entry name" value="CAD_CENP-Q"/>
</dbReference>
<feature type="compositionally biased region" description="Basic and acidic residues" evidence="2">
    <location>
        <begin position="130"/>
        <end position="142"/>
    </location>
</feature>
<feature type="coiled-coil region" evidence="1">
    <location>
        <begin position="341"/>
        <end position="368"/>
    </location>
</feature>
<feature type="compositionally biased region" description="Basic residues" evidence="2">
    <location>
        <begin position="95"/>
        <end position="106"/>
    </location>
</feature>
<comment type="caution">
    <text evidence="3">The sequence shown here is derived from an EMBL/GenBank/DDBJ whole genome shotgun (WGS) entry which is preliminary data.</text>
</comment>
<dbReference type="Pfam" id="PF13094">
    <property type="entry name" value="CENP-Q"/>
    <property type="match status" value="1"/>
</dbReference>
<feature type="region of interest" description="Disordered" evidence="2">
    <location>
        <begin position="1"/>
        <end position="220"/>
    </location>
</feature>
<dbReference type="EMBL" id="JAGPNK010000006">
    <property type="protein sequence ID" value="KAH7320088.1"/>
    <property type="molecule type" value="Genomic_DNA"/>
</dbReference>
<evidence type="ECO:0000313" key="4">
    <source>
        <dbReference type="Proteomes" id="UP000813444"/>
    </source>
</evidence>
<gene>
    <name evidence="3" type="ORF">B0I35DRAFT_408808</name>
</gene>
<dbReference type="Proteomes" id="UP000813444">
    <property type="component" value="Unassembled WGS sequence"/>
</dbReference>
<evidence type="ECO:0000256" key="2">
    <source>
        <dbReference type="SAM" id="MobiDB-lite"/>
    </source>
</evidence>
<dbReference type="OrthoDB" id="2420947at2759"/>
<evidence type="ECO:0000256" key="1">
    <source>
        <dbReference type="SAM" id="Coils"/>
    </source>
</evidence>
<keyword evidence="4" id="KW-1185">Reference proteome</keyword>
<keyword evidence="1" id="KW-0175">Coiled coil</keyword>
<feature type="compositionally biased region" description="Basic residues" evidence="2">
    <location>
        <begin position="155"/>
        <end position="170"/>
    </location>
</feature>
<evidence type="ECO:0000313" key="3">
    <source>
        <dbReference type="EMBL" id="KAH7320088.1"/>
    </source>
</evidence>
<accession>A0A8K0WRF5</accession>
<reference evidence="3" key="1">
    <citation type="journal article" date="2021" name="Nat. Commun.">
        <title>Genetic determinants of endophytism in the Arabidopsis root mycobiome.</title>
        <authorList>
            <person name="Mesny F."/>
            <person name="Miyauchi S."/>
            <person name="Thiergart T."/>
            <person name="Pickel B."/>
            <person name="Atanasova L."/>
            <person name="Karlsson M."/>
            <person name="Huettel B."/>
            <person name="Barry K.W."/>
            <person name="Haridas S."/>
            <person name="Chen C."/>
            <person name="Bauer D."/>
            <person name="Andreopoulos W."/>
            <person name="Pangilinan J."/>
            <person name="LaButti K."/>
            <person name="Riley R."/>
            <person name="Lipzen A."/>
            <person name="Clum A."/>
            <person name="Drula E."/>
            <person name="Henrissat B."/>
            <person name="Kohler A."/>
            <person name="Grigoriev I.V."/>
            <person name="Martin F.M."/>
            <person name="Hacquard S."/>
        </authorList>
    </citation>
    <scope>NUCLEOTIDE SEQUENCE</scope>
    <source>
        <strain evidence="3">MPI-CAGE-CH-0235</strain>
    </source>
</reference>
<name>A0A8K0WRF5_9HYPO</name>
<organism evidence="3 4">
    <name type="scientific">Stachybotrys elegans</name>
    <dbReference type="NCBI Taxonomy" id="80388"/>
    <lineage>
        <taxon>Eukaryota</taxon>
        <taxon>Fungi</taxon>
        <taxon>Dikarya</taxon>
        <taxon>Ascomycota</taxon>
        <taxon>Pezizomycotina</taxon>
        <taxon>Sordariomycetes</taxon>
        <taxon>Hypocreomycetidae</taxon>
        <taxon>Hypocreales</taxon>
        <taxon>Stachybotryaceae</taxon>
        <taxon>Stachybotrys</taxon>
    </lineage>
</organism>
<proteinExistence type="predicted"/>
<feature type="compositionally biased region" description="Basic residues" evidence="2">
    <location>
        <begin position="66"/>
        <end position="75"/>
    </location>
</feature>